<feature type="non-terminal residue" evidence="4">
    <location>
        <position position="742"/>
    </location>
</feature>
<feature type="compositionally biased region" description="Low complexity" evidence="1">
    <location>
        <begin position="707"/>
        <end position="730"/>
    </location>
</feature>
<name>A0ABM1C2G5_LIMPO</name>
<organism evidence="3 4">
    <name type="scientific">Limulus polyphemus</name>
    <name type="common">Atlantic horseshoe crab</name>
    <dbReference type="NCBI Taxonomy" id="6850"/>
    <lineage>
        <taxon>Eukaryota</taxon>
        <taxon>Metazoa</taxon>
        <taxon>Ecdysozoa</taxon>
        <taxon>Arthropoda</taxon>
        <taxon>Chelicerata</taxon>
        <taxon>Merostomata</taxon>
        <taxon>Xiphosura</taxon>
        <taxon>Limulidae</taxon>
        <taxon>Limulus</taxon>
    </lineage>
</organism>
<reference evidence="4" key="1">
    <citation type="submission" date="2025-08" db="UniProtKB">
        <authorList>
            <consortium name="RefSeq"/>
        </authorList>
    </citation>
    <scope>IDENTIFICATION</scope>
    <source>
        <tissue evidence="4">Muscle</tissue>
    </source>
</reference>
<sequence length="742" mass="78876">MVIAREVLMLIAVAEVCKSFVVNSSLAVLVDTKDSVPFAVEDVSTKIGAETSVTEISSVSQMQTSQMPEVSQETSASTKTASEKLTSIFVETTPTEKVTESSINEISSGTQMETTQTPKEGTPITTKTAIEELTTKLVETSATPVGTESLINEISSASQMQTRQTLEAADGTTITPSEELTSHFVETSGTAKSTESSLSTKTVNEELTTKFGETSATATATQSSAVEISSASEIQTTQLLEEAEKTSFTKKTPSEELTSILVETTQTPKEGTPITTKTVIEELTTKLAETSATPVGTESSVAEISSASQMQNTPISGISTNHPIEESTPEEVETYKSPESSSITFIASTSDFSHTERQVMSEVAENAATLAVTKLPVTSEKPSSAEEISMTHSLVAEAVDATFQSKSSTVSSKIMLPTENETSTPTGRVEIRTASVGIAEEPTIMNQLTESETLQNVFQSSLSSYIYFENVTNTRTSTMQKVTPSPGPTKRSQLTNETTLLTSQVPEIFISHLTTVVSENVTSEIDQLHSDHISSVTPVSTLLSDFTESTSREHLTTSLVQSAAGGRTTTSTAMEATEYSTMESAKTNVVRPSVLPTTTSVTSESRPEEATTTKSLLTSEFQPKETKSTKSESTSRTNGSSELQPHTMTSSESIKTSTTSVISETQPDESTSTQSKLTSTASGISELQPQEATTTKSQLTSESQPKESNSTKSVSTSEISGSSESQTQETGLSESIPASTRS</sequence>
<accession>A0ABM1C2G5</accession>
<feature type="region of interest" description="Disordered" evidence="1">
    <location>
        <begin position="579"/>
        <end position="742"/>
    </location>
</feature>
<keyword evidence="2" id="KW-0732">Signal</keyword>
<feature type="compositionally biased region" description="Polar residues" evidence="1">
    <location>
        <begin position="612"/>
        <end position="621"/>
    </location>
</feature>
<gene>
    <name evidence="4" type="primary">LOC106476979</name>
</gene>
<dbReference type="GeneID" id="106476979"/>
<evidence type="ECO:0000313" key="3">
    <source>
        <dbReference type="Proteomes" id="UP000694941"/>
    </source>
</evidence>
<keyword evidence="3" id="KW-1185">Reference proteome</keyword>
<dbReference type="Proteomes" id="UP000694941">
    <property type="component" value="Unplaced"/>
</dbReference>
<feature type="chain" id="PRO_5045784610" evidence="2">
    <location>
        <begin position="20"/>
        <end position="742"/>
    </location>
</feature>
<feature type="compositionally biased region" description="Low complexity" evidence="1">
    <location>
        <begin position="647"/>
        <end position="665"/>
    </location>
</feature>
<feature type="signal peptide" evidence="2">
    <location>
        <begin position="1"/>
        <end position="19"/>
    </location>
</feature>
<feature type="compositionally biased region" description="Polar residues" evidence="1">
    <location>
        <begin position="636"/>
        <end position="646"/>
    </location>
</feature>
<dbReference type="RefSeq" id="XP_013793047.1">
    <property type="nucleotide sequence ID" value="XM_013937593.1"/>
</dbReference>
<feature type="compositionally biased region" description="Polar residues" evidence="1">
    <location>
        <begin position="731"/>
        <end position="742"/>
    </location>
</feature>
<proteinExistence type="predicted"/>
<protein>
    <submittedName>
        <fullName evidence="4">Mucin-5AC-like</fullName>
    </submittedName>
</protein>
<feature type="compositionally biased region" description="Low complexity" evidence="1">
    <location>
        <begin position="589"/>
        <end position="604"/>
    </location>
</feature>
<evidence type="ECO:0000256" key="2">
    <source>
        <dbReference type="SAM" id="SignalP"/>
    </source>
</evidence>
<evidence type="ECO:0000313" key="4">
    <source>
        <dbReference type="RefSeq" id="XP_013793047.1"/>
    </source>
</evidence>
<evidence type="ECO:0000256" key="1">
    <source>
        <dbReference type="SAM" id="MobiDB-lite"/>
    </source>
</evidence>
<feature type="region of interest" description="Disordered" evidence="1">
    <location>
        <begin position="59"/>
        <end position="78"/>
    </location>
</feature>
<feature type="compositionally biased region" description="Polar residues" evidence="1">
    <location>
        <begin position="668"/>
        <end position="703"/>
    </location>
</feature>